<organism evidence="7 8">
    <name type="scientific">Maioricimonas rarisocia</name>
    <dbReference type="NCBI Taxonomy" id="2528026"/>
    <lineage>
        <taxon>Bacteria</taxon>
        <taxon>Pseudomonadati</taxon>
        <taxon>Planctomycetota</taxon>
        <taxon>Planctomycetia</taxon>
        <taxon>Planctomycetales</taxon>
        <taxon>Planctomycetaceae</taxon>
        <taxon>Maioricimonas</taxon>
    </lineage>
</organism>
<dbReference type="KEGG" id="mri:Mal4_44040"/>
<dbReference type="InterPro" id="IPR016024">
    <property type="entry name" value="ARM-type_fold"/>
</dbReference>
<dbReference type="GO" id="GO:0009055">
    <property type="term" value="F:electron transfer activity"/>
    <property type="evidence" value="ECO:0007669"/>
    <property type="project" value="InterPro"/>
</dbReference>
<dbReference type="Gene3D" id="1.10.760.10">
    <property type="entry name" value="Cytochrome c-like domain"/>
    <property type="match status" value="1"/>
</dbReference>
<feature type="domain" description="Cytochrome c" evidence="6">
    <location>
        <begin position="921"/>
        <end position="1054"/>
    </location>
</feature>
<dbReference type="Pfam" id="PF00034">
    <property type="entry name" value="Cytochrom_C"/>
    <property type="match status" value="1"/>
</dbReference>
<dbReference type="PANTHER" id="PTHR33546:SF1">
    <property type="entry name" value="LARGE, MULTIFUNCTIONAL SECRETED PROTEIN"/>
    <property type="match status" value="1"/>
</dbReference>
<dbReference type="Pfam" id="PF23500">
    <property type="entry name" value="DUF7133"/>
    <property type="match status" value="1"/>
</dbReference>
<sequence precursor="true">MKRSISGFRLRALALLLGGTFLATAVHGDDESPSDRDRYKKGLAGNEQVEEIIRNFAGRGEVGDDSEPTPAPQAVEQFEVADGLEIELVAAEPDVMQPLFMHFDDRGRLWVVQYLQYPFPEGLKVIKYDQHLRAVFDKVPQPPPNHVRGKDKITVFEDTDGDGIYDSHKDVITGLNITSSVTTGHGGIWVLNPPYLLFYPDADGDDVPDGDPEVRLSGFGIEDTHSISNSLMWGTDGWLYGANGSTTTGNVSSAVSKNVQWEGQCVWRYHPDTHVFEIFAEGGGNTFSLEIDSKGRVFSGTNHGSTRGMFYPQGSYATKNWGKHGPLTNPFAFGYFQHMRHEGDRDRFAQTFVIYEGGTLPERYHHTVIAANSLHNRVWASELIADTSTYRTVDMPPVVTTPDHWFRPVSVQVGPDGAVYLADWYDTRLTHVDPRDNWHKTSGRIYRLQAADNTHPITPSETNLRAKSDDELIASFGHRNKVIRQTAVRVLGDRLLDADDPNRGEVVERLRTIALDQESDTSLEALWTLHWAGEFDFELAGLLLDHRDEHVRRWTIRLLGDHHRLNDALASQLAGLAKTEPYVQVRSQLASSAQRFDTQHALPIIADLVRRDEDRTDLHMPLLLWWAVEAHCGEGREQVLELFSKEEFWNVPLVQEVILSRLMQRFAMDDVAGEGTPSDGEGLSGLAACARLLEMSPSQDHSQKLMAGFLEAYEGREITNLPDSLATALNEYQKAIGQSDLALSLRLGKKEAIDEALKVVRSESAPVAQRLAYIEILGQVDQPRVVPTLLALLSSKSHGVKRVAMQALMNYDDPKIGATICSRYQSSIPEEHGLRDVAHQVLASRAVWTKQFLTEIENWRIKRDRIPLDIVQQMRLHDDDELQARIDKIWGKTRSTPAEKQQQIARLRDLIAGRTGAGTTADAVHGGELFKKHCATCHTLFGDGGRTGPDLTGYERTNVDFLLLAIVDPSAAIREEFTQFQILTDDGRVIAGLIDNQTPTTVTIRGVNNQTTLISRDEIDVLKATPISIMPDGLTDKMTDQELRDLFAYLMSPTPPATASTGGAE</sequence>
<dbReference type="SUPFAM" id="SSF50952">
    <property type="entry name" value="Soluble quinoprotein glucose dehydrogenase"/>
    <property type="match status" value="1"/>
</dbReference>
<dbReference type="Proteomes" id="UP000320496">
    <property type="component" value="Chromosome"/>
</dbReference>
<keyword evidence="8" id="KW-1185">Reference proteome</keyword>
<feature type="signal peptide" evidence="5">
    <location>
        <begin position="1"/>
        <end position="25"/>
    </location>
</feature>
<dbReference type="NCBIfam" id="TIGR02604">
    <property type="entry name" value="Piru_Ver_Nterm"/>
    <property type="match status" value="1"/>
</dbReference>
<keyword evidence="1 4" id="KW-0349">Heme</keyword>
<evidence type="ECO:0000256" key="4">
    <source>
        <dbReference type="PROSITE-ProRule" id="PRU00433"/>
    </source>
</evidence>
<dbReference type="InterPro" id="IPR011042">
    <property type="entry name" value="6-blade_b-propeller_TolB-like"/>
</dbReference>
<dbReference type="NCBIfam" id="TIGR02603">
    <property type="entry name" value="CxxCH_TIGR02603"/>
    <property type="match status" value="1"/>
</dbReference>
<dbReference type="InterPro" id="IPR013428">
    <property type="entry name" value="Membrane-bound_put_N"/>
</dbReference>
<dbReference type="GO" id="GO:0020037">
    <property type="term" value="F:heme binding"/>
    <property type="evidence" value="ECO:0007669"/>
    <property type="project" value="InterPro"/>
</dbReference>
<evidence type="ECO:0000256" key="3">
    <source>
        <dbReference type="ARBA" id="ARBA00023004"/>
    </source>
</evidence>
<keyword evidence="2 4" id="KW-0479">Metal-binding</keyword>
<evidence type="ECO:0000256" key="2">
    <source>
        <dbReference type="ARBA" id="ARBA00022723"/>
    </source>
</evidence>
<protein>
    <submittedName>
        <fullName evidence="7">Cytochrome c</fullName>
    </submittedName>
</protein>
<dbReference type="SUPFAM" id="SSF46626">
    <property type="entry name" value="Cytochrome c"/>
    <property type="match status" value="1"/>
</dbReference>
<evidence type="ECO:0000313" key="8">
    <source>
        <dbReference type="Proteomes" id="UP000320496"/>
    </source>
</evidence>
<dbReference type="EMBL" id="CP036275">
    <property type="protein sequence ID" value="QDU40050.1"/>
    <property type="molecule type" value="Genomic_DNA"/>
</dbReference>
<evidence type="ECO:0000313" key="7">
    <source>
        <dbReference type="EMBL" id="QDU40050.1"/>
    </source>
</evidence>
<dbReference type="AlphaFoldDB" id="A0A517ZC83"/>
<dbReference type="Gene3D" id="2.120.10.30">
    <property type="entry name" value="TolB, C-terminal domain"/>
    <property type="match status" value="1"/>
</dbReference>
<proteinExistence type="predicted"/>
<dbReference type="SUPFAM" id="SSF48371">
    <property type="entry name" value="ARM repeat"/>
    <property type="match status" value="1"/>
</dbReference>
<dbReference type="RefSeq" id="WP_145371172.1">
    <property type="nucleotide sequence ID" value="NZ_CP036275.1"/>
</dbReference>
<dbReference type="InterPro" id="IPR013427">
    <property type="entry name" value="Haem-bd_dom_put"/>
</dbReference>
<dbReference type="PANTHER" id="PTHR33546">
    <property type="entry name" value="LARGE, MULTIFUNCTIONAL SECRETED PROTEIN-RELATED"/>
    <property type="match status" value="1"/>
</dbReference>
<evidence type="ECO:0000259" key="6">
    <source>
        <dbReference type="PROSITE" id="PS51007"/>
    </source>
</evidence>
<dbReference type="InterPro" id="IPR036909">
    <property type="entry name" value="Cyt_c-like_dom_sf"/>
</dbReference>
<accession>A0A517ZC83</accession>
<gene>
    <name evidence="7" type="ORF">Mal4_44040</name>
</gene>
<dbReference type="OrthoDB" id="225269at2"/>
<name>A0A517ZC83_9PLAN</name>
<dbReference type="InterPro" id="IPR009056">
    <property type="entry name" value="Cyt_c-like_dom"/>
</dbReference>
<keyword evidence="3 4" id="KW-0408">Iron</keyword>
<evidence type="ECO:0000256" key="5">
    <source>
        <dbReference type="SAM" id="SignalP"/>
    </source>
</evidence>
<evidence type="ECO:0000256" key="1">
    <source>
        <dbReference type="ARBA" id="ARBA00022617"/>
    </source>
</evidence>
<dbReference type="InterPro" id="IPR011989">
    <property type="entry name" value="ARM-like"/>
</dbReference>
<dbReference type="Gene3D" id="1.25.10.10">
    <property type="entry name" value="Leucine-rich Repeat Variant"/>
    <property type="match status" value="2"/>
</dbReference>
<reference evidence="7 8" key="1">
    <citation type="submission" date="2019-02" db="EMBL/GenBank/DDBJ databases">
        <title>Deep-cultivation of Planctomycetes and their phenomic and genomic characterization uncovers novel biology.</title>
        <authorList>
            <person name="Wiegand S."/>
            <person name="Jogler M."/>
            <person name="Boedeker C."/>
            <person name="Pinto D."/>
            <person name="Vollmers J."/>
            <person name="Rivas-Marin E."/>
            <person name="Kohn T."/>
            <person name="Peeters S.H."/>
            <person name="Heuer A."/>
            <person name="Rast P."/>
            <person name="Oberbeckmann S."/>
            <person name="Bunk B."/>
            <person name="Jeske O."/>
            <person name="Meyerdierks A."/>
            <person name="Storesund J.E."/>
            <person name="Kallscheuer N."/>
            <person name="Luecker S."/>
            <person name="Lage O.M."/>
            <person name="Pohl T."/>
            <person name="Merkel B.J."/>
            <person name="Hornburger P."/>
            <person name="Mueller R.-W."/>
            <person name="Bruemmer F."/>
            <person name="Labrenz M."/>
            <person name="Spormann A.M."/>
            <person name="Op den Camp H."/>
            <person name="Overmann J."/>
            <person name="Amann R."/>
            <person name="Jetten M.S.M."/>
            <person name="Mascher T."/>
            <person name="Medema M.H."/>
            <person name="Devos D.P."/>
            <person name="Kaster A.-K."/>
            <person name="Ovreas L."/>
            <person name="Rohde M."/>
            <person name="Galperin M.Y."/>
            <person name="Jogler C."/>
        </authorList>
    </citation>
    <scope>NUCLEOTIDE SEQUENCE [LARGE SCALE GENOMIC DNA]</scope>
    <source>
        <strain evidence="7 8">Mal4</strain>
    </source>
</reference>
<keyword evidence="5" id="KW-0732">Signal</keyword>
<dbReference type="PROSITE" id="PS51007">
    <property type="entry name" value="CYTC"/>
    <property type="match status" value="1"/>
</dbReference>
<dbReference type="InterPro" id="IPR011041">
    <property type="entry name" value="Quinoprot_gluc/sorb_DH_b-prop"/>
</dbReference>
<feature type="chain" id="PRO_5021850123" evidence="5">
    <location>
        <begin position="26"/>
        <end position="1065"/>
    </location>
</feature>
<dbReference type="InterPro" id="IPR055557">
    <property type="entry name" value="DUF7133"/>
</dbReference>
<dbReference type="GO" id="GO:0046872">
    <property type="term" value="F:metal ion binding"/>
    <property type="evidence" value="ECO:0007669"/>
    <property type="project" value="UniProtKB-KW"/>
</dbReference>